<evidence type="ECO:0000256" key="2">
    <source>
        <dbReference type="ARBA" id="ARBA00022691"/>
    </source>
</evidence>
<keyword evidence="8" id="KW-0456">Lyase</keyword>
<dbReference type="GO" id="GO:0016829">
    <property type="term" value="F:lyase activity"/>
    <property type="evidence" value="ECO:0007669"/>
    <property type="project" value="UniProtKB-KW"/>
</dbReference>
<dbReference type="AlphaFoldDB" id="A0A840V1D0"/>
<dbReference type="SMART" id="SM00729">
    <property type="entry name" value="Elp3"/>
    <property type="match status" value="1"/>
</dbReference>
<dbReference type="GO" id="GO:0043365">
    <property type="term" value="F:[formate-C-acetyltransferase]-activating enzyme activity"/>
    <property type="evidence" value="ECO:0007669"/>
    <property type="project" value="UniProtKB-EC"/>
</dbReference>
<dbReference type="Pfam" id="PF04055">
    <property type="entry name" value="Radical_SAM"/>
    <property type="match status" value="1"/>
</dbReference>
<feature type="binding site" evidence="6">
    <location>
        <position position="91"/>
    </location>
    <ligand>
        <name>[4Fe-4S] cluster</name>
        <dbReference type="ChEBI" id="CHEBI:49883"/>
        <note>4Fe-4S-S-AdoMet</note>
    </ligand>
</feature>
<dbReference type="RefSeq" id="WP_183349569.1">
    <property type="nucleotide sequence ID" value="NZ_JACHEO010000005.1"/>
</dbReference>
<sequence>MNATCEALFFEQQGDAVRCGLCAHHCLIGEGKRGICGVRENREGRLVSLVYGNLVAEHVDPIEKKPLFHVLPGSLSYSIATMGCNFRCLHCQNSSISQVDSRSGDLPGVTRTPESVVRAAQRSQCQSISYTYVEPTIFFEFAYRCSVLAAQQGLKNIFVSNGYMSRGAVEMLAPVLCAVNVDIKAFSDQFYKKVCGARLQPVLDTVELLHALGVWVEVTTLIIPGMNDSPAELASIASFLAAIDRNIPWHVTAFYPSHRMLDVPPTPRSSLKAAARIGRDKGLLHVYEGNIGVGGEDTVCGSCGSRLIERRGLQVLSNRLTGGACPDCGAHLAGVWD</sequence>
<keyword evidence="1" id="KW-0004">4Fe-4S</keyword>
<feature type="binding site" evidence="6">
    <location>
        <position position="88"/>
    </location>
    <ligand>
        <name>[4Fe-4S] cluster</name>
        <dbReference type="ChEBI" id="CHEBI:49883"/>
        <note>4Fe-4S-S-AdoMet</note>
    </ligand>
</feature>
<keyword evidence="9" id="KW-1185">Reference proteome</keyword>
<gene>
    <name evidence="8" type="ORF">HNQ81_001361</name>
</gene>
<evidence type="ECO:0000313" key="9">
    <source>
        <dbReference type="Proteomes" id="UP000539642"/>
    </source>
</evidence>
<dbReference type="Proteomes" id="UP000539642">
    <property type="component" value="Unassembled WGS sequence"/>
</dbReference>
<dbReference type="InterPro" id="IPR016431">
    <property type="entry name" value="Pyrv-formate_lyase-activ_prd"/>
</dbReference>
<dbReference type="InterPro" id="IPR006638">
    <property type="entry name" value="Elp3/MiaA/NifB-like_rSAM"/>
</dbReference>
<evidence type="ECO:0000256" key="4">
    <source>
        <dbReference type="ARBA" id="ARBA00023004"/>
    </source>
</evidence>
<keyword evidence="8" id="KW-0560">Oxidoreductase</keyword>
<comment type="cofactor">
    <cofactor evidence="6">
        <name>[4Fe-4S] cluster</name>
        <dbReference type="ChEBI" id="CHEBI:49883"/>
    </cofactor>
    <text evidence="6">Binds 1 [4Fe-4S] cluster. The cluster is coordinated with 3 cysteines and an exchangeable S-adenosyl-L-methionine.</text>
</comment>
<dbReference type="PROSITE" id="PS51918">
    <property type="entry name" value="RADICAL_SAM"/>
    <property type="match status" value="1"/>
</dbReference>
<dbReference type="EMBL" id="JACHEO010000005">
    <property type="protein sequence ID" value="MBB5347640.1"/>
    <property type="molecule type" value="Genomic_DNA"/>
</dbReference>
<feature type="domain" description="Radical SAM core" evidence="7">
    <location>
        <begin position="69"/>
        <end position="288"/>
    </location>
</feature>
<dbReference type="PANTHER" id="PTHR30352:SF5">
    <property type="entry name" value="PYRUVATE FORMATE-LYASE 1-ACTIVATING ENZYME"/>
    <property type="match status" value="1"/>
</dbReference>
<dbReference type="SUPFAM" id="SSF102114">
    <property type="entry name" value="Radical SAM enzymes"/>
    <property type="match status" value="1"/>
</dbReference>
<dbReference type="CDD" id="cd01335">
    <property type="entry name" value="Radical_SAM"/>
    <property type="match status" value="1"/>
</dbReference>
<dbReference type="InterPro" id="IPR027596">
    <property type="entry name" value="AmmeMemoSam_rS"/>
</dbReference>
<dbReference type="NCBIfam" id="TIGR04337">
    <property type="entry name" value="AmmeMemoSam_rS"/>
    <property type="match status" value="1"/>
</dbReference>
<evidence type="ECO:0000256" key="1">
    <source>
        <dbReference type="ARBA" id="ARBA00022485"/>
    </source>
</evidence>
<dbReference type="SFLD" id="SFLDG01101">
    <property type="entry name" value="Uncharacterised_Radical_SAM_Su"/>
    <property type="match status" value="1"/>
</dbReference>
<evidence type="ECO:0000313" key="8">
    <source>
        <dbReference type="EMBL" id="MBB5347640.1"/>
    </source>
</evidence>
<dbReference type="InterPro" id="IPR013785">
    <property type="entry name" value="Aldolase_TIM"/>
</dbReference>
<evidence type="ECO:0000256" key="6">
    <source>
        <dbReference type="PIRSR" id="PIRSR004869-50"/>
    </source>
</evidence>
<keyword evidence="8" id="KW-0670">Pyruvate</keyword>
<keyword evidence="3 6" id="KW-0479">Metal-binding</keyword>
<evidence type="ECO:0000256" key="5">
    <source>
        <dbReference type="ARBA" id="ARBA00023014"/>
    </source>
</evidence>
<reference evidence="8 9" key="1">
    <citation type="submission" date="2020-08" db="EMBL/GenBank/DDBJ databases">
        <title>Genomic Encyclopedia of Type Strains, Phase IV (KMG-IV): sequencing the most valuable type-strain genomes for metagenomic binning, comparative biology and taxonomic classification.</title>
        <authorList>
            <person name="Goeker M."/>
        </authorList>
    </citation>
    <scope>NUCLEOTIDE SEQUENCE [LARGE SCALE GENOMIC DNA]</scope>
    <source>
        <strain evidence="8 9">DSM 28570</strain>
    </source>
</reference>
<name>A0A840V1D0_9BACT</name>
<proteinExistence type="predicted"/>
<feature type="binding site" evidence="6">
    <location>
        <position position="84"/>
    </location>
    <ligand>
        <name>[4Fe-4S] cluster</name>
        <dbReference type="ChEBI" id="CHEBI:49883"/>
        <note>4Fe-4S-S-AdoMet</note>
    </ligand>
</feature>
<dbReference type="Gene3D" id="3.20.20.70">
    <property type="entry name" value="Aldolase class I"/>
    <property type="match status" value="1"/>
</dbReference>
<dbReference type="PANTHER" id="PTHR30352">
    <property type="entry name" value="PYRUVATE FORMATE-LYASE-ACTIVATING ENZYME"/>
    <property type="match status" value="1"/>
</dbReference>
<accession>A0A840V1D0</accession>
<comment type="caution">
    <text evidence="8">The sequence shown here is derived from an EMBL/GenBank/DDBJ whole genome shotgun (WGS) entry which is preliminary data.</text>
</comment>
<evidence type="ECO:0000256" key="3">
    <source>
        <dbReference type="ARBA" id="ARBA00022723"/>
    </source>
</evidence>
<keyword evidence="5 6" id="KW-0411">Iron-sulfur</keyword>
<dbReference type="InterPro" id="IPR034457">
    <property type="entry name" value="Organic_radical-activating"/>
</dbReference>
<dbReference type="GO" id="GO:0046872">
    <property type="term" value="F:metal ion binding"/>
    <property type="evidence" value="ECO:0007669"/>
    <property type="project" value="UniProtKB-KW"/>
</dbReference>
<dbReference type="PIRSF" id="PIRSF004869">
    <property type="entry name" value="PflX_prd"/>
    <property type="match status" value="1"/>
</dbReference>
<keyword evidence="4 6" id="KW-0408">Iron</keyword>
<dbReference type="InterPro" id="IPR007197">
    <property type="entry name" value="rSAM"/>
</dbReference>
<organism evidence="8 9">
    <name type="scientific">Desulfoprunum benzoelyticum</name>
    <dbReference type="NCBI Taxonomy" id="1506996"/>
    <lineage>
        <taxon>Bacteria</taxon>
        <taxon>Pseudomonadati</taxon>
        <taxon>Thermodesulfobacteriota</taxon>
        <taxon>Desulfobulbia</taxon>
        <taxon>Desulfobulbales</taxon>
        <taxon>Desulfobulbaceae</taxon>
        <taxon>Desulfoprunum</taxon>
    </lineage>
</organism>
<protein>
    <submittedName>
        <fullName evidence="8">Pyruvate formate lyase activating enzyme</fullName>
        <ecNumber evidence="8">1.97.1.4</ecNumber>
    </submittedName>
</protein>
<dbReference type="GO" id="GO:0051539">
    <property type="term" value="F:4 iron, 4 sulfur cluster binding"/>
    <property type="evidence" value="ECO:0007669"/>
    <property type="project" value="UniProtKB-KW"/>
</dbReference>
<evidence type="ECO:0000259" key="7">
    <source>
        <dbReference type="PROSITE" id="PS51918"/>
    </source>
</evidence>
<dbReference type="SFLD" id="SFLDS00029">
    <property type="entry name" value="Radical_SAM"/>
    <property type="match status" value="1"/>
</dbReference>
<dbReference type="EC" id="1.97.1.4" evidence="8"/>
<keyword evidence="2 6" id="KW-0949">S-adenosyl-L-methionine</keyword>
<dbReference type="InterPro" id="IPR058240">
    <property type="entry name" value="rSAM_sf"/>
</dbReference>